<dbReference type="PANTHER" id="PTHR45927">
    <property type="entry name" value="LYSM-DOMAIN RECEPTOR-LIKE KINASE-RELATED"/>
    <property type="match status" value="1"/>
</dbReference>
<dbReference type="InterPro" id="IPR056561">
    <property type="entry name" value="NFP_LYK_LysM1"/>
</dbReference>
<dbReference type="EMBL" id="GHES01037924">
    <property type="protein sequence ID" value="MPA68483.1"/>
    <property type="molecule type" value="Transcribed_RNA"/>
</dbReference>
<keyword evidence="1" id="KW-0732">Signal</keyword>
<dbReference type="InterPro" id="IPR052611">
    <property type="entry name" value="Plant_RLK_LysM"/>
</dbReference>
<feature type="chain" id="PRO_5022889008" description="Non-specific serine/threonine protein kinase" evidence="1">
    <location>
        <begin position="34"/>
        <end position="197"/>
    </location>
</feature>
<sequence>MGNPPGMMMMMMPVAVLLLLLLLLLLQCQVSRGQQAYVNNQQLNCEQNDSNTQGYVCNGPASSCLSYLTYRSNPPYDSPATIANLLTTADPSEIARINNISDVVDTIPADTLVIIPVNCSCSGSRYYQYNASYVLKTTNETYFIVANNTYEGLTTCQALMAQNPYNFQNLEVGMRLTIPLRCACPTSNRPPMGSSTS</sequence>
<name>A0A5B7BMW3_DAVIN</name>
<proteinExistence type="predicted"/>
<dbReference type="AlphaFoldDB" id="A0A5B7BMW3"/>
<accession>A0A5B7BMW3</accession>
<evidence type="ECO:0000259" key="2">
    <source>
        <dbReference type="Pfam" id="PF23446"/>
    </source>
</evidence>
<evidence type="ECO:0000256" key="1">
    <source>
        <dbReference type="SAM" id="SignalP"/>
    </source>
</evidence>
<feature type="domain" description="NFP/LYK4/5 first LysM" evidence="2">
    <location>
        <begin position="63"/>
        <end position="121"/>
    </location>
</feature>
<reference evidence="4" key="1">
    <citation type="submission" date="2019-08" db="EMBL/GenBank/DDBJ databases">
        <title>Reference gene set and small RNA set construction with multiple tissues from Davidia involucrata Baill.</title>
        <authorList>
            <person name="Yang H."/>
            <person name="Zhou C."/>
            <person name="Li G."/>
            <person name="Wang J."/>
            <person name="Gao P."/>
            <person name="Wang M."/>
            <person name="Wang R."/>
            <person name="Zhao Y."/>
        </authorList>
    </citation>
    <scope>NUCLEOTIDE SEQUENCE</scope>
    <source>
        <tissue evidence="4">Mixed with DoveR01_LX</tissue>
    </source>
</reference>
<feature type="domain" description="LYK3/4/5 second LysM" evidence="3">
    <location>
        <begin position="126"/>
        <end position="181"/>
    </location>
</feature>
<dbReference type="Pfam" id="PF23472">
    <property type="entry name" value="LysM2_CERK1_LYK3_4_5"/>
    <property type="match status" value="1"/>
</dbReference>
<evidence type="ECO:0000313" key="4">
    <source>
        <dbReference type="EMBL" id="MPA68483.1"/>
    </source>
</evidence>
<organism evidence="4">
    <name type="scientific">Davidia involucrata</name>
    <name type="common">Dove tree</name>
    <dbReference type="NCBI Taxonomy" id="16924"/>
    <lineage>
        <taxon>Eukaryota</taxon>
        <taxon>Viridiplantae</taxon>
        <taxon>Streptophyta</taxon>
        <taxon>Embryophyta</taxon>
        <taxon>Tracheophyta</taxon>
        <taxon>Spermatophyta</taxon>
        <taxon>Magnoliopsida</taxon>
        <taxon>eudicotyledons</taxon>
        <taxon>Gunneridae</taxon>
        <taxon>Pentapetalae</taxon>
        <taxon>asterids</taxon>
        <taxon>Cornales</taxon>
        <taxon>Nyssaceae</taxon>
        <taxon>Davidia</taxon>
    </lineage>
</organism>
<dbReference type="InterPro" id="IPR056562">
    <property type="entry name" value="LysM2_CERK1_LYK3_4_5"/>
</dbReference>
<evidence type="ECO:0000259" key="3">
    <source>
        <dbReference type="Pfam" id="PF23472"/>
    </source>
</evidence>
<evidence type="ECO:0008006" key="5">
    <source>
        <dbReference type="Google" id="ProtNLM"/>
    </source>
</evidence>
<dbReference type="PANTHER" id="PTHR45927:SF6">
    <property type="entry name" value="PROTEIN LYK5"/>
    <property type="match status" value="1"/>
</dbReference>
<protein>
    <recommendedName>
        <fullName evidence="5">Non-specific serine/threonine protein kinase</fullName>
    </recommendedName>
</protein>
<dbReference type="Pfam" id="PF23446">
    <property type="entry name" value="LysM1_NFP_LYK"/>
    <property type="match status" value="1"/>
</dbReference>
<feature type="signal peptide" evidence="1">
    <location>
        <begin position="1"/>
        <end position="33"/>
    </location>
</feature>
<gene>
    <name evidence="4" type="ORF">Din_037924</name>
</gene>